<sequence length="340" mass="39795">MSFKKDLNNIHDKSYKDLFSTKDAFLSFVNTFVQGEWAGQLEKDKLILSDKSYILSDYEELESDIVYTATIGKDDLIFYVLLELQSSVDHSMPIRLLMYMVELWRDILRNSEKKEIKRKSFRLPAVIPIVLYNGTNKWTSARNFKDIITGSQLFGDNILDFKYILVDINRYSKEYLYEFKNIASAIFLLDQDINAIEFLERLKNIVINFNSLTYEEKLLLKGWIKNTTNNNDIVNMNELVENIFNNEMEVESMVSNASNIFDKFKKEAIKEGLDEGKKEGMKEGMKEGKSELLIKQLIKRFNGLSDFYIENIKKLPEESIELIATNIFDLEKIEDIKKFL</sequence>
<dbReference type="Proteomes" id="UP000287872">
    <property type="component" value="Unassembled WGS sequence"/>
</dbReference>
<dbReference type="Pfam" id="PF04754">
    <property type="entry name" value="Transposase_31"/>
    <property type="match status" value="1"/>
</dbReference>
<dbReference type="GO" id="GO:1990238">
    <property type="term" value="F:double-stranded DNA endonuclease activity"/>
    <property type="evidence" value="ECO:0007669"/>
    <property type="project" value="TreeGrafter"/>
</dbReference>
<proteinExistence type="predicted"/>
<dbReference type="Pfam" id="PF14261">
    <property type="entry name" value="DUF4351"/>
    <property type="match status" value="1"/>
</dbReference>
<keyword evidence="4" id="KW-1185">Reference proteome</keyword>
<name>A0A401USL9_9CLOT</name>
<dbReference type="RefSeq" id="WP_125005348.1">
    <property type="nucleotide sequence ID" value="NZ_BHYK01000036.1"/>
</dbReference>
<evidence type="ECO:0000259" key="2">
    <source>
        <dbReference type="Pfam" id="PF14261"/>
    </source>
</evidence>
<dbReference type="GO" id="GO:0006310">
    <property type="term" value="P:DNA recombination"/>
    <property type="evidence" value="ECO:0007669"/>
    <property type="project" value="TreeGrafter"/>
</dbReference>
<dbReference type="InterPro" id="IPR051699">
    <property type="entry name" value="Rpn/YhgA-like_nuclease"/>
</dbReference>
<organism evidence="3 4">
    <name type="scientific">Clostridium tagluense</name>
    <dbReference type="NCBI Taxonomy" id="360422"/>
    <lineage>
        <taxon>Bacteria</taxon>
        <taxon>Bacillati</taxon>
        <taxon>Bacillota</taxon>
        <taxon>Clostridia</taxon>
        <taxon>Eubacteriales</taxon>
        <taxon>Clostridiaceae</taxon>
        <taxon>Clostridium</taxon>
    </lineage>
</organism>
<reference evidence="3 4" key="1">
    <citation type="submission" date="2018-11" db="EMBL/GenBank/DDBJ databases">
        <title>Genome sequencing and assembly of Clostridium tagluense strain A121.</title>
        <authorList>
            <person name="Murakami T."/>
            <person name="Segawa T."/>
            <person name="Shcherbakova V.A."/>
            <person name="Mori H."/>
            <person name="Yoshimura Y."/>
        </authorList>
    </citation>
    <scope>NUCLEOTIDE SEQUENCE [LARGE SCALE GENOMIC DNA]</scope>
    <source>
        <strain evidence="3 4">A121</strain>
    </source>
</reference>
<evidence type="ECO:0000313" key="3">
    <source>
        <dbReference type="EMBL" id="GCD12552.1"/>
    </source>
</evidence>
<dbReference type="OrthoDB" id="1980949at2"/>
<dbReference type="AlphaFoldDB" id="A0A401USL9"/>
<feature type="domain" description="Transposase (putative) YhgA-like" evidence="1">
    <location>
        <begin position="10"/>
        <end position="217"/>
    </location>
</feature>
<protein>
    <submittedName>
        <fullName evidence="3">Transposase</fullName>
    </submittedName>
</protein>
<evidence type="ECO:0000259" key="1">
    <source>
        <dbReference type="Pfam" id="PF04754"/>
    </source>
</evidence>
<feature type="domain" description="DUF4351" evidence="2">
    <location>
        <begin position="282"/>
        <end position="340"/>
    </location>
</feature>
<dbReference type="PANTHER" id="PTHR34611">
    <property type="match status" value="1"/>
</dbReference>
<dbReference type="InterPro" id="IPR006842">
    <property type="entry name" value="Transposase_31"/>
</dbReference>
<accession>A0A401USL9</accession>
<evidence type="ECO:0000313" key="4">
    <source>
        <dbReference type="Proteomes" id="UP000287872"/>
    </source>
</evidence>
<dbReference type="EMBL" id="BHYK01000036">
    <property type="protein sequence ID" value="GCD12552.1"/>
    <property type="molecule type" value="Genomic_DNA"/>
</dbReference>
<dbReference type="InterPro" id="IPR025587">
    <property type="entry name" value="DUF4351"/>
</dbReference>
<gene>
    <name evidence="3" type="ORF">Ctaglu_41750</name>
</gene>
<dbReference type="PANTHER" id="PTHR34611:SF2">
    <property type="entry name" value="INACTIVE RECOMBINATION-PROMOTING NUCLEASE-LIKE PROTEIN RPNE-RELATED"/>
    <property type="match status" value="1"/>
</dbReference>
<comment type="caution">
    <text evidence="3">The sequence shown here is derived from an EMBL/GenBank/DDBJ whole genome shotgun (WGS) entry which is preliminary data.</text>
</comment>